<comment type="similarity">
    <text evidence="1">Belongs to the outer membrane porin (Opr) (TC 1.B.25) family.</text>
</comment>
<keyword evidence="3 4" id="KW-0732">Signal</keyword>
<evidence type="ECO:0000256" key="4">
    <source>
        <dbReference type="SAM" id="SignalP"/>
    </source>
</evidence>
<protein>
    <submittedName>
        <fullName evidence="5">Outer membrane porin, OprD family</fullName>
    </submittedName>
</protein>
<dbReference type="InterPro" id="IPR005318">
    <property type="entry name" value="OM_porin_bac"/>
</dbReference>
<dbReference type="Proteomes" id="UP000257127">
    <property type="component" value="Unassembled WGS sequence"/>
</dbReference>
<dbReference type="Pfam" id="PF03573">
    <property type="entry name" value="OprD"/>
    <property type="match status" value="1"/>
</dbReference>
<feature type="signal peptide" evidence="4">
    <location>
        <begin position="1"/>
        <end position="19"/>
    </location>
</feature>
<keyword evidence="2" id="KW-0813">Transport</keyword>
<name>A0A3E1EYE3_9FLAO</name>
<keyword evidence="6" id="KW-1185">Reference proteome</keyword>
<evidence type="ECO:0000256" key="1">
    <source>
        <dbReference type="ARBA" id="ARBA00009075"/>
    </source>
</evidence>
<dbReference type="GO" id="GO:0016020">
    <property type="term" value="C:membrane"/>
    <property type="evidence" value="ECO:0007669"/>
    <property type="project" value="InterPro"/>
</dbReference>
<reference evidence="5 6" key="1">
    <citation type="submission" date="2018-08" db="EMBL/GenBank/DDBJ databases">
        <title>The draft genome squence of Brumimicrobium sp. N62.</title>
        <authorList>
            <person name="Du Z.-J."/>
            <person name="Luo H.-R."/>
        </authorList>
    </citation>
    <scope>NUCLEOTIDE SEQUENCE [LARGE SCALE GENOMIC DNA]</scope>
    <source>
        <strain evidence="5 6">N62</strain>
    </source>
</reference>
<evidence type="ECO:0000256" key="3">
    <source>
        <dbReference type="ARBA" id="ARBA00022729"/>
    </source>
</evidence>
<dbReference type="Gene3D" id="2.40.160.10">
    <property type="entry name" value="Porin"/>
    <property type="match status" value="1"/>
</dbReference>
<evidence type="ECO:0000313" key="6">
    <source>
        <dbReference type="Proteomes" id="UP000257127"/>
    </source>
</evidence>
<gene>
    <name evidence="5" type="ORF">DXU93_06155</name>
</gene>
<evidence type="ECO:0000256" key="2">
    <source>
        <dbReference type="ARBA" id="ARBA00022448"/>
    </source>
</evidence>
<comment type="caution">
    <text evidence="5">The sequence shown here is derived from an EMBL/GenBank/DDBJ whole genome shotgun (WGS) entry which is preliminary data.</text>
</comment>
<sequence>MKLTYVFLLFLIFSFETHAQHHEEDTSKTFTNFIKKGHLKLHARTYFMSTHNQSKAYNYGSLAQGVELHYTTPKFHGFQFETSGFITVRFAEYNLIDDENHGWNGVRYEKYLSDIEHPTENHVTQMFDEIALFYHHNNWAFKLGNQTFESPLLNENYNRLRPNIFNGLSNSYKKNKLEMRSALFFAETVRGTSHSKSIQNTFGVYGVGLNQYGDESSYSHNISSLGLGVIGLKYQSGEWSNQLWNYTAENVFNLTFIQSDFKLPFNSQKLLLGIQAFHETSLNNGGNKNSEHAYIRPGEYTFGIGGQLGINLKEQHEFTLNYLGISKQGRYLFPREWGREQFYASQTAELFEGYGGLNALVVRYEYHSKNKFHSAILSGGIIDQPDLDNYELNKYQLADYSHFLVEYKYDFHKYLTGLYLRVITIYKHDNSNELELSDHQLANRSNMLNINLILDYHL</sequence>
<dbReference type="RefSeq" id="WP_116880404.1">
    <property type="nucleotide sequence ID" value="NZ_QURB01000003.1"/>
</dbReference>
<dbReference type="OrthoDB" id="862900at2"/>
<dbReference type="EMBL" id="QURB01000003">
    <property type="protein sequence ID" value="RFC54569.1"/>
    <property type="molecule type" value="Genomic_DNA"/>
</dbReference>
<accession>A0A3E1EYE3</accession>
<organism evidence="5 6">
    <name type="scientific">Brumimicrobium aurantiacum</name>
    <dbReference type="NCBI Taxonomy" id="1737063"/>
    <lineage>
        <taxon>Bacteria</taxon>
        <taxon>Pseudomonadati</taxon>
        <taxon>Bacteroidota</taxon>
        <taxon>Flavobacteriia</taxon>
        <taxon>Flavobacteriales</taxon>
        <taxon>Crocinitomicaceae</taxon>
        <taxon>Brumimicrobium</taxon>
    </lineage>
</organism>
<feature type="chain" id="PRO_5017546285" evidence="4">
    <location>
        <begin position="20"/>
        <end position="458"/>
    </location>
</feature>
<evidence type="ECO:0000313" key="5">
    <source>
        <dbReference type="EMBL" id="RFC54569.1"/>
    </source>
</evidence>
<proteinExistence type="inferred from homology"/>
<dbReference type="InterPro" id="IPR023614">
    <property type="entry name" value="Porin_dom_sf"/>
</dbReference>
<dbReference type="AlphaFoldDB" id="A0A3E1EYE3"/>